<gene>
    <name evidence="7" type="primary">sun</name>
    <name evidence="7" type="ORF">GCM10017044_06350</name>
</gene>
<dbReference type="InterPro" id="IPR029063">
    <property type="entry name" value="SAM-dependent_MTases_sf"/>
</dbReference>
<evidence type="ECO:0000313" key="8">
    <source>
        <dbReference type="Proteomes" id="UP000630923"/>
    </source>
</evidence>
<protein>
    <submittedName>
        <fullName evidence="7">MFS transporter</fullName>
    </submittedName>
</protein>
<dbReference type="Proteomes" id="UP000630923">
    <property type="component" value="Unassembled WGS sequence"/>
</dbReference>
<reference evidence="7" key="2">
    <citation type="submission" date="2020-09" db="EMBL/GenBank/DDBJ databases">
        <authorList>
            <person name="Sun Q."/>
            <person name="Kim S."/>
        </authorList>
    </citation>
    <scope>NUCLEOTIDE SEQUENCE</scope>
    <source>
        <strain evidence="7">KCTC 42590</strain>
    </source>
</reference>
<accession>A0A919AL31</accession>
<evidence type="ECO:0000256" key="4">
    <source>
        <dbReference type="ARBA" id="ARBA00022884"/>
    </source>
</evidence>
<dbReference type="CDD" id="cd02440">
    <property type="entry name" value="AdoMet_MTases"/>
    <property type="match status" value="1"/>
</dbReference>
<dbReference type="InterPro" id="IPR049560">
    <property type="entry name" value="MeTrfase_RsmB-F_NOP2_cat"/>
</dbReference>
<evidence type="ECO:0000259" key="6">
    <source>
        <dbReference type="Pfam" id="PF01189"/>
    </source>
</evidence>
<feature type="domain" description="NusB/RsmB/TIM44" evidence="5">
    <location>
        <begin position="25"/>
        <end position="150"/>
    </location>
</feature>
<dbReference type="AlphaFoldDB" id="A0A919AL31"/>
<dbReference type="SUPFAM" id="SSF53335">
    <property type="entry name" value="S-adenosyl-L-methionine-dependent methyltransferases"/>
    <property type="match status" value="1"/>
</dbReference>
<dbReference type="SUPFAM" id="SSF48013">
    <property type="entry name" value="NusB-like"/>
    <property type="match status" value="1"/>
</dbReference>
<keyword evidence="8" id="KW-1185">Reference proteome</keyword>
<comment type="caution">
    <text evidence="7">The sequence shown here is derived from an EMBL/GenBank/DDBJ whole genome shotgun (WGS) entry which is preliminary data.</text>
</comment>
<dbReference type="InterPro" id="IPR035926">
    <property type="entry name" value="NusB-like_sf"/>
</dbReference>
<dbReference type="PANTHER" id="PTHR22807">
    <property type="entry name" value="NOP2 YEAST -RELATED NOL1/NOP2/FMU SUN DOMAIN-CONTAINING"/>
    <property type="match status" value="1"/>
</dbReference>
<keyword evidence="4" id="KW-0694">RNA-binding</keyword>
<dbReference type="GO" id="GO:0003723">
    <property type="term" value="F:RNA binding"/>
    <property type="evidence" value="ECO:0007669"/>
    <property type="project" value="UniProtKB-KW"/>
</dbReference>
<dbReference type="Gene3D" id="1.10.940.10">
    <property type="entry name" value="NusB-like"/>
    <property type="match status" value="1"/>
</dbReference>
<dbReference type="FunFam" id="3.40.50.150:FF:000257">
    <property type="entry name" value="16S rRNA methyltransferase"/>
    <property type="match status" value="1"/>
</dbReference>
<dbReference type="EMBL" id="BNCI01000001">
    <property type="protein sequence ID" value="GHF14949.1"/>
    <property type="molecule type" value="Genomic_DNA"/>
</dbReference>
<dbReference type="Pfam" id="PF01189">
    <property type="entry name" value="Methyltr_RsmB-F"/>
    <property type="match status" value="1"/>
</dbReference>
<feature type="domain" description="SAM-dependent methyltransferase RsmB-F/NOP2-type catalytic core" evidence="6">
    <location>
        <begin position="261"/>
        <end position="449"/>
    </location>
</feature>
<dbReference type="GO" id="GO:0008173">
    <property type="term" value="F:RNA methyltransferase activity"/>
    <property type="evidence" value="ECO:0007669"/>
    <property type="project" value="InterPro"/>
</dbReference>
<dbReference type="Pfam" id="PF01029">
    <property type="entry name" value="NusB"/>
    <property type="match status" value="1"/>
</dbReference>
<dbReference type="InterPro" id="IPR023267">
    <property type="entry name" value="RCMT"/>
</dbReference>
<reference evidence="7" key="1">
    <citation type="journal article" date="2014" name="Int. J. Syst. Evol. Microbiol.">
        <title>Complete genome sequence of Corynebacterium casei LMG S-19264T (=DSM 44701T), isolated from a smear-ripened cheese.</title>
        <authorList>
            <consortium name="US DOE Joint Genome Institute (JGI-PGF)"/>
            <person name="Walter F."/>
            <person name="Albersmeier A."/>
            <person name="Kalinowski J."/>
            <person name="Ruckert C."/>
        </authorList>
    </citation>
    <scope>NUCLEOTIDE SEQUENCE</scope>
    <source>
        <strain evidence="7">KCTC 42590</strain>
    </source>
</reference>
<organism evidence="7 8">
    <name type="scientific">Kordiimonas sediminis</name>
    <dbReference type="NCBI Taxonomy" id="1735581"/>
    <lineage>
        <taxon>Bacteria</taxon>
        <taxon>Pseudomonadati</taxon>
        <taxon>Pseudomonadota</taxon>
        <taxon>Alphaproteobacteria</taxon>
        <taxon>Kordiimonadales</taxon>
        <taxon>Kordiimonadaceae</taxon>
        <taxon>Kordiimonas</taxon>
    </lineage>
</organism>
<dbReference type="Gene3D" id="3.40.50.150">
    <property type="entry name" value="Vaccinia Virus protein VP39"/>
    <property type="match status" value="1"/>
</dbReference>
<dbReference type="PRINTS" id="PR02008">
    <property type="entry name" value="RCMTFAMILY"/>
</dbReference>
<keyword evidence="3" id="KW-0949">S-adenosyl-L-methionine</keyword>
<sequence>MSKTNKNSGVIDPTGGITSLPAGMDVRLVAAGVLFSVLHKGQALDTTFDAYVNHTLLNPKDRSLAYQIVMQTLRRKGGLEAAITPLLKNGWPEGARWFPIILMTAATQILLLRTADHAAVDLAVGLLKRIRNRENGLANLMNAILRTIIREKEALSKQLDTVGGEHLPAWLSQSWEQTYGADTRDAVAATLTTEPYLDITCRSDADAAKWAEALDANHLFDTSIRRDAADVTALDGFQQGQWWVQDFAASMPVRLFGSIADKHVLDLCAAPGGKTLQLASLGARVTAVDRNPGRLKRLQANLNRTGLQADIITADVTTYTPDDPADHILLDAPCSATGTFRRNPDVLWTKFPEDVAKLATLQKRALQQAFSLLPKGGTLIYCVCSLEHSEGADQINTFLQIEPAAKRVPIQPDELVGFPELISADGDLLCLPSMLQDKGHLDGFFAARLTRV</sequence>
<evidence type="ECO:0000313" key="7">
    <source>
        <dbReference type="EMBL" id="GHF14949.1"/>
    </source>
</evidence>
<proteinExistence type="predicted"/>
<dbReference type="GO" id="GO:0006355">
    <property type="term" value="P:regulation of DNA-templated transcription"/>
    <property type="evidence" value="ECO:0007669"/>
    <property type="project" value="InterPro"/>
</dbReference>
<evidence type="ECO:0000259" key="5">
    <source>
        <dbReference type="Pfam" id="PF01029"/>
    </source>
</evidence>
<dbReference type="PANTHER" id="PTHR22807:SF61">
    <property type="entry name" value="NOL1_NOP2_SUN FAMILY PROTEIN _ ANTITERMINATION NUSB DOMAIN-CONTAINING PROTEIN"/>
    <property type="match status" value="1"/>
</dbReference>
<dbReference type="RefSeq" id="WP_191250094.1">
    <property type="nucleotide sequence ID" value="NZ_BNCI01000001.1"/>
</dbReference>
<dbReference type="GO" id="GO:0001510">
    <property type="term" value="P:RNA methylation"/>
    <property type="evidence" value="ECO:0007669"/>
    <property type="project" value="InterPro"/>
</dbReference>
<keyword evidence="2" id="KW-0808">Transferase</keyword>
<evidence type="ECO:0000256" key="1">
    <source>
        <dbReference type="ARBA" id="ARBA00022603"/>
    </source>
</evidence>
<evidence type="ECO:0000256" key="3">
    <source>
        <dbReference type="ARBA" id="ARBA00022691"/>
    </source>
</evidence>
<keyword evidence="1" id="KW-0489">Methyltransferase</keyword>
<dbReference type="InterPro" id="IPR006027">
    <property type="entry name" value="NusB_RsmB_TIM44"/>
</dbReference>
<name>A0A919AL31_9PROT</name>
<evidence type="ECO:0000256" key="2">
    <source>
        <dbReference type="ARBA" id="ARBA00022679"/>
    </source>
</evidence>